<reference evidence="2 3" key="1">
    <citation type="submission" date="2019-05" db="EMBL/GenBank/DDBJ databases">
        <title>Another draft genome of Portunus trituberculatus and its Hox gene families provides insights of decapod evolution.</title>
        <authorList>
            <person name="Jeong J.-H."/>
            <person name="Song I."/>
            <person name="Kim S."/>
            <person name="Choi T."/>
            <person name="Kim D."/>
            <person name="Ryu S."/>
            <person name="Kim W."/>
        </authorList>
    </citation>
    <scope>NUCLEOTIDE SEQUENCE [LARGE SCALE GENOMIC DNA]</scope>
    <source>
        <tissue evidence="2">Muscle</tissue>
    </source>
</reference>
<feature type="region of interest" description="Disordered" evidence="1">
    <location>
        <begin position="1"/>
        <end position="64"/>
    </location>
</feature>
<evidence type="ECO:0000313" key="3">
    <source>
        <dbReference type="Proteomes" id="UP000324222"/>
    </source>
</evidence>
<protein>
    <submittedName>
        <fullName evidence="2">Uncharacterized protein</fullName>
    </submittedName>
</protein>
<keyword evidence="3" id="KW-1185">Reference proteome</keyword>
<comment type="caution">
    <text evidence="2">The sequence shown here is derived from an EMBL/GenBank/DDBJ whole genome shotgun (WGS) entry which is preliminary data.</text>
</comment>
<feature type="compositionally biased region" description="Polar residues" evidence="1">
    <location>
        <begin position="7"/>
        <end position="21"/>
    </location>
</feature>
<feature type="compositionally biased region" description="Polar residues" evidence="1">
    <location>
        <begin position="33"/>
        <end position="57"/>
    </location>
</feature>
<gene>
    <name evidence="2" type="ORF">E2C01_066487</name>
</gene>
<sequence length="96" mass="10791">MALRTFNLPQSDAGNDRVQSYRTRHFREEPFENRSSQVTTPTCPSLPRSSHSLNVSSPVKRPGLRRIRGGSIGLRIPCNQQLLQQEEADCRRGVSG</sequence>
<proteinExistence type="predicted"/>
<evidence type="ECO:0000313" key="2">
    <source>
        <dbReference type="EMBL" id="MPC72190.1"/>
    </source>
</evidence>
<dbReference type="AlphaFoldDB" id="A0A5B7HIA5"/>
<dbReference type="EMBL" id="VSRR010034306">
    <property type="protein sequence ID" value="MPC72190.1"/>
    <property type="molecule type" value="Genomic_DNA"/>
</dbReference>
<name>A0A5B7HIA5_PORTR</name>
<organism evidence="2 3">
    <name type="scientific">Portunus trituberculatus</name>
    <name type="common">Swimming crab</name>
    <name type="synonym">Neptunus trituberculatus</name>
    <dbReference type="NCBI Taxonomy" id="210409"/>
    <lineage>
        <taxon>Eukaryota</taxon>
        <taxon>Metazoa</taxon>
        <taxon>Ecdysozoa</taxon>
        <taxon>Arthropoda</taxon>
        <taxon>Crustacea</taxon>
        <taxon>Multicrustacea</taxon>
        <taxon>Malacostraca</taxon>
        <taxon>Eumalacostraca</taxon>
        <taxon>Eucarida</taxon>
        <taxon>Decapoda</taxon>
        <taxon>Pleocyemata</taxon>
        <taxon>Brachyura</taxon>
        <taxon>Eubrachyura</taxon>
        <taxon>Portunoidea</taxon>
        <taxon>Portunidae</taxon>
        <taxon>Portuninae</taxon>
        <taxon>Portunus</taxon>
    </lineage>
</organism>
<evidence type="ECO:0000256" key="1">
    <source>
        <dbReference type="SAM" id="MobiDB-lite"/>
    </source>
</evidence>
<accession>A0A5B7HIA5</accession>
<dbReference type="Proteomes" id="UP000324222">
    <property type="component" value="Unassembled WGS sequence"/>
</dbReference>